<evidence type="ECO:0000313" key="1">
    <source>
        <dbReference type="EMBL" id="KAK2102958.1"/>
    </source>
</evidence>
<proteinExistence type="predicted"/>
<dbReference type="EMBL" id="JASSZA010000009">
    <property type="protein sequence ID" value="KAK2102958.1"/>
    <property type="molecule type" value="Genomic_DNA"/>
</dbReference>
<feature type="non-terminal residue" evidence="1">
    <location>
        <position position="1"/>
    </location>
</feature>
<reference evidence="1 2" key="1">
    <citation type="submission" date="2023-05" db="EMBL/GenBank/DDBJ databases">
        <title>B98-5 Cell Line De Novo Hybrid Assembly: An Optical Mapping Approach.</title>
        <authorList>
            <person name="Kananen K."/>
            <person name="Auerbach J.A."/>
            <person name="Kautto E."/>
            <person name="Blachly J.S."/>
        </authorList>
    </citation>
    <scope>NUCLEOTIDE SEQUENCE [LARGE SCALE GENOMIC DNA]</scope>
    <source>
        <strain evidence="1">B95-8</strain>
        <tissue evidence="1">Cell line</tissue>
    </source>
</reference>
<accession>A0ABQ9V0T8</accession>
<comment type="caution">
    <text evidence="1">The sequence shown here is derived from an EMBL/GenBank/DDBJ whole genome shotgun (WGS) entry which is preliminary data.</text>
</comment>
<keyword evidence="2" id="KW-1185">Reference proteome</keyword>
<dbReference type="Proteomes" id="UP001266305">
    <property type="component" value="Unassembled WGS sequence"/>
</dbReference>
<gene>
    <name evidence="1" type="ORF">P7K49_020625</name>
</gene>
<name>A0ABQ9V0T8_SAGOE</name>
<organism evidence="1 2">
    <name type="scientific">Saguinus oedipus</name>
    <name type="common">Cotton-top tamarin</name>
    <name type="synonym">Oedipomidas oedipus</name>
    <dbReference type="NCBI Taxonomy" id="9490"/>
    <lineage>
        <taxon>Eukaryota</taxon>
        <taxon>Metazoa</taxon>
        <taxon>Chordata</taxon>
        <taxon>Craniata</taxon>
        <taxon>Vertebrata</taxon>
        <taxon>Euteleostomi</taxon>
        <taxon>Mammalia</taxon>
        <taxon>Eutheria</taxon>
        <taxon>Euarchontoglires</taxon>
        <taxon>Primates</taxon>
        <taxon>Haplorrhini</taxon>
        <taxon>Platyrrhini</taxon>
        <taxon>Cebidae</taxon>
        <taxon>Callitrichinae</taxon>
        <taxon>Saguinus</taxon>
    </lineage>
</organism>
<evidence type="ECO:0000313" key="2">
    <source>
        <dbReference type="Proteomes" id="UP001266305"/>
    </source>
</evidence>
<protein>
    <submittedName>
        <fullName evidence="1">Uncharacterized protein</fullName>
    </submittedName>
</protein>
<sequence>SNGNTFIQQFSIARPLGAGSRTGTHTVNGVGSDLPLGRDCLSALAAEAVIANCSKGHEGKVL</sequence>